<dbReference type="EMBL" id="AQGS01000117">
    <property type="protein sequence ID" value="EPS42356.1"/>
    <property type="molecule type" value="Genomic_DNA"/>
</dbReference>
<evidence type="ECO:0000313" key="2">
    <source>
        <dbReference type="Proteomes" id="UP000015100"/>
    </source>
</evidence>
<reference evidence="2" key="2">
    <citation type="submission" date="2013-04" db="EMBL/GenBank/DDBJ databases">
        <title>Genomic mechanisms accounting for the adaptation to parasitism in nematode-trapping fungi.</title>
        <authorList>
            <person name="Ahren D.G."/>
        </authorList>
    </citation>
    <scope>NUCLEOTIDE SEQUENCE [LARGE SCALE GENOMIC DNA]</scope>
    <source>
        <strain evidence="2">CBS 200.50</strain>
    </source>
</reference>
<keyword evidence="2" id="KW-1185">Reference proteome</keyword>
<protein>
    <recommendedName>
        <fullName evidence="3">F-box domain-containing protein</fullName>
    </recommendedName>
</protein>
<dbReference type="OrthoDB" id="5297482at2759"/>
<evidence type="ECO:0008006" key="3">
    <source>
        <dbReference type="Google" id="ProtNLM"/>
    </source>
</evidence>
<gene>
    <name evidence="1" type="ORF">H072_3660</name>
</gene>
<dbReference type="STRING" id="1284197.S8AMP8"/>
<evidence type="ECO:0000313" key="1">
    <source>
        <dbReference type="EMBL" id="EPS42356.1"/>
    </source>
</evidence>
<dbReference type="Proteomes" id="UP000015100">
    <property type="component" value="Unassembled WGS sequence"/>
</dbReference>
<reference evidence="1 2" key="1">
    <citation type="journal article" date="2013" name="PLoS Genet.">
        <title>Genomic mechanisms accounting for the adaptation to parasitism in nematode-trapping fungi.</title>
        <authorList>
            <person name="Meerupati T."/>
            <person name="Andersson K.M."/>
            <person name="Friman E."/>
            <person name="Kumar D."/>
            <person name="Tunlid A."/>
            <person name="Ahren D."/>
        </authorList>
    </citation>
    <scope>NUCLEOTIDE SEQUENCE [LARGE SCALE GENOMIC DNA]</scope>
    <source>
        <strain evidence="1 2">CBS 200.50</strain>
    </source>
</reference>
<accession>S8AMP8</accession>
<dbReference type="HOGENOM" id="CLU_320546_0_0_1"/>
<comment type="caution">
    <text evidence="1">The sequence shown here is derived from an EMBL/GenBank/DDBJ whole genome shotgun (WGS) entry which is preliminary data.</text>
</comment>
<sequence>MPRAADDDDARTRKVHLEGPSTVRVHLAQFSTGTAPWRLFVAISDSAINLGSQNQAQVQQKPEFGPALPYSGHQNRHAAPYLSGFPAHVSCWKILDALLSSVRESHQNRPTSSQIQTPNDQHLLTLYHILSTTGADSNLMVWPHGYHTVQDLMTSANSTIGNEDPLAYGICSLLNPAYRYHTFARSAPKLRFDDGIPIGYRCINPSFSSPPDSESYTTFIPDFLPLPTEIVTNILCLLSGSDIDALQSIESKNRIEVSELVWKRVVLQSDDLGFLCLGDCRRKNDHKRNSLSVWSRDLDFNWDLAFNEKDRYWVEGEVRYTWREIYEIARYHTTSTTDSSPLSNRHRVYQMCKALANQVDDIANARHASLHPVASDDDELSTSGDFGDKLTPHTLYSRVENLGLWSETKIKRSLYSWVKFDSICPNSEVESIAISYSGSGRYMTFVSGIQCFPSGHSIGYITANQRIVNVSDAKVLTIMMAKYGLIDISFSETIDSLNWADRLEYGDKYFEGMAVSRKFLGQCDKGWRQMKISTKLDAAKIVSILIECPDILPLSDLNPQEHIYQSCNPWVYGDSLAGLTLTRFDLPGAEAKLAPHTTQLRFGDRMLERITGWVIAGENTLNGICFHFVNDQIELTLSENHPHTPDGSYAQVVEPNHLTIGRAHVGLPIDFLISGESGEYLTGVDIFYWENIDLLAGLKFYTNWNRVGEFTASKIKNANPSDMIQKGKLECHQMDVPRGHHIVGFFTPKLARHTRFVDIAFIGTLSEPHPSIIELPPIVDPENLQICSAVSNPEIPDWNYPQTTYYSSEAPTSGVSRITCYRDHSYGVPINPRLNGLLLHYKPEVPPDGSPPRQSRLLLGHMGASRRCNDEFDIDVDAGEQIVSIDQHIIPSHQQYPGSNIGRAISAIRVNTSFGRSIFWPSEQESGLEDEYNLRLSGTKAFRLDLTLEDQPILRWDYHESLSALFVTSIGLFGVDPVLLFPDAEPNRFAMDQISGTQIPYATINNFSEDPYPNYWIDPLADFEVPRVPQ</sequence>
<organism evidence="1 2">
    <name type="scientific">Dactylellina haptotyla (strain CBS 200.50)</name>
    <name type="common">Nematode-trapping fungus</name>
    <name type="synonym">Monacrosporium haptotylum</name>
    <dbReference type="NCBI Taxonomy" id="1284197"/>
    <lineage>
        <taxon>Eukaryota</taxon>
        <taxon>Fungi</taxon>
        <taxon>Dikarya</taxon>
        <taxon>Ascomycota</taxon>
        <taxon>Pezizomycotina</taxon>
        <taxon>Orbiliomycetes</taxon>
        <taxon>Orbiliales</taxon>
        <taxon>Orbiliaceae</taxon>
        <taxon>Dactylellina</taxon>
    </lineage>
</organism>
<dbReference type="AlphaFoldDB" id="S8AMP8"/>
<proteinExistence type="predicted"/>
<name>S8AMP8_DACHA</name>